<accession>F2HHX4</accession>
<keyword evidence="2" id="KW-0542">Nucleomorph</keyword>
<sequence length="401" mass="48270">MTMIQTFQKNWLVSFFCLQSDFRIPNSFIQFEYDYLFIVNFFFTCKKTREYNMFFISLFSKALRYHYFYDFLTCKKFVFGKNFNNVFLYKLCKTIYIELISCSFVSCFDKNFIQLNKINEIYKKAFFLLCFRIMKKLKYNKKNGGKAFFQDKIVFLFKEFFYLKKTNGNSLCIFKNLFKKRLVLFNNTVIIIAEVKLKKIQIIFQINTLFLHLIDIDIYKNKFLTIDATEGLTIFNIKSNFQQFILFAKIMYFSFLVCGKFLDMTTFILSDKLGNVYFFRMKQSNHINMRADTMLDFKRKFCLIARFYFTSPIRKILVFYIHMKKKATWICLICANGQIFFVKPILIQDKILFLTKFFYNVNRAYSILYRKKFTCNINFSLGNSFCSVNLEMLTVLNTASK</sequence>
<evidence type="ECO:0000259" key="1">
    <source>
        <dbReference type="Pfam" id="PF03178"/>
    </source>
</evidence>
<dbReference type="GO" id="GO:0005634">
    <property type="term" value="C:nucleus"/>
    <property type="evidence" value="ECO:0007669"/>
    <property type="project" value="InterPro"/>
</dbReference>
<dbReference type="GeneID" id="10447161"/>
<dbReference type="Proteomes" id="UP000243423">
    <property type="component" value="Nucleomorph 2"/>
</dbReference>
<dbReference type="InterPro" id="IPR015943">
    <property type="entry name" value="WD40/YVTN_repeat-like_dom_sf"/>
</dbReference>
<dbReference type="InterPro" id="IPR004871">
    <property type="entry name" value="RSE1/DDB1/CPSF1_C"/>
</dbReference>
<dbReference type="Gene3D" id="2.130.10.10">
    <property type="entry name" value="YVTN repeat-like/Quinoprotein amine dehydrogenase"/>
    <property type="match status" value="1"/>
</dbReference>
<dbReference type="EMBL" id="CP002173">
    <property type="protein sequence ID" value="AEA38920.1"/>
    <property type="molecule type" value="Genomic_DNA"/>
</dbReference>
<organism evidence="2 3">
    <name type="scientific">Cryptomonas paramaecium</name>
    <dbReference type="NCBI Taxonomy" id="2898"/>
    <lineage>
        <taxon>Eukaryota</taxon>
        <taxon>Cryptophyceae</taxon>
        <taxon>Cryptomonadales</taxon>
        <taxon>Cryptomonadaceae</taxon>
        <taxon>Cryptomonas</taxon>
    </lineage>
</organism>
<evidence type="ECO:0000313" key="2">
    <source>
        <dbReference type="EMBL" id="AEA38920.1"/>
    </source>
</evidence>
<dbReference type="AlphaFoldDB" id="F2HHX4"/>
<name>F2HHX4_9CRYP</name>
<reference evidence="2 3" key="1">
    <citation type="journal article" date="2011" name="Genome Biol. Evol.">
        <title>Complete nucleomorph genome sequence of the nonphotosynthetic alga Cryptomonas paramecium reveals a core nucleomorph gene set.</title>
        <authorList>
            <person name="Tanifuji G."/>
            <person name="Onodera N.T."/>
            <person name="Wheeler T.J."/>
            <person name="Dlutek M."/>
            <person name="Donaher N."/>
            <person name="Archibald J.M."/>
        </authorList>
    </citation>
    <scope>NUCLEOTIDE SEQUENCE [LARGE SCALE GENOMIC DNA]</scope>
    <source>
        <strain evidence="2 3">CCAP977/2A</strain>
    </source>
</reference>
<proteinExistence type="predicted"/>
<dbReference type="Pfam" id="PF03178">
    <property type="entry name" value="CPSF_A"/>
    <property type="match status" value="1"/>
</dbReference>
<dbReference type="RefSeq" id="XP_003239818.1">
    <property type="nucleotide sequence ID" value="XM_003239770.1"/>
</dbReference>
<gene>
    <name evidence="2" type="ORF">CPARA_2gp262</name>
</gene>
<feature type="domain" description="RSE1/DDB1/CPSF1 C-terminal" evidence="1">
    <location>
        <begin position="177"/>
        <end position="355"/>
    </location>
</feature>
<geneLocation type="nucleomorph" evidence="2"/>
<evidence type="ECO:0000313" key="3">
    <source>
        <dbReference type="Proteomes" id="UP000243423"/>
    </source>
</evidence>
<protein>
    <recommendedName>
        <fullName evidence="1">RSE1/DDB1/CPSF1 C-terminal domain-containing protein</fullName>
    </recommendedName>
</protein>
<dbReference type="GO" id="GO:0003676">
    <property type="term" value="F:nucleic acid binding"/>
    <property type="evidence" value="ECO:0007669"/>
    <property type="project" value="InterPro"/>
</dbReference>